<dbReference type="SUPFAM" id="SSF53448">
    <property type="entry name" value="Nucleotide-diphospho-sugar transferases"/>
    <property type="match status" value="1"/>
</dbReference>
<evidence type="ECO:0000259" key="10">
    <source>
        <dbReference type="Pfam" id="PF00535"/>
    </source>
</evidence>
<dbReference type="GO" id="GO:0006493">
    <property type="term" value="P:protein O-linked glycosylation"/>
    <property type="evidence" value="ECO:0007669"/>
    <property type="project" value="TreeGrafter"/>
</dbReference>
<feature type="transmembrane region" description="Helical" evidence="9">
    <location>
        <begin position="15"/>
        <end position="32"/>
    </location>
</feature>
<dbReference type="AlphaFoldDB" id="A0AAV2IV81"/>
<evidence type="ECO:0000256" key="1">
    <source>
        <dbReference type="ARBA" id="ARBA00004606"/>
    </source>
</evidence>
<evidence type="ECO:0000256" key="8">
    <source>
        <dbReference type="ARBA" id="ARBA00037847"/>
    </source>
</evidence>
<evidence type="ECO:0000256" key="3">
    <source>
        <dbReference type="ARBA" id="ARBA00022692"/>
    </source>
</evidence>
<dbReference type="Pfam" id="PF00535">
    <property type="entry name" value="Glycos_transf_2"/>
    <property type="match status" value="1"/>
</dbReference>
<keyword evidence="7" id="KW-1015">Disulfide bond</keyword>
<keyword evidence="6 9" id="KW-0472">Membrane</keyword>
<dbReference type="PANTHER" id="PTHR11675">
    <property type="entry name" value="N-ACETYLGALACTOSAMINYLTRANSFERASE"/>
    <property type="match status" value="1"/>
</dbReference>
<dbReference type="EMBL" id="CAXITT010001732">
    <property type="protein sequence ID" value="CAL1548794.1"/>
    <property type="molecule type" value="Genomic_DNA"/>
</dbReference>
<keyword evidence="4" id="KW-0735">Signal-anchor</keyword>
<name>A0AAV2IV81_LYMST</name>
<proteinExistence type="inferred from homology"/>
<evidence type="ECO:0000256" key="2">
    <source>
        <dbReference type="ARBA" id="ARBA00005680"/>
    </source>
</evidence>
<feature type="domain" description="Glycosyltransferase 2-like" evidence="10">
    <location>
        <begin position="175"/>
        <end position="323"/>
    </location>
</feature>
<evidence type="ECO:0000313" key="11">
    <source>
        <dbReference type="EMBL" id="CAL1548794.1"/>
    </source>
</evidence>
<keyword evidence="5 9" id="KW-1133">Transmembrane helix</keyword>
<dbReference type="Proteomes" id="UP001497497">
    <property type="component" value="Unassembled WGS sequence"/>
</dbReference>
<dbReference type="GO" id="GO:0004653">
    <property type="term" value="F:polypeptide N-acetylgalactosaminyltransferase activity"/>
    <property type="evidence" value="ECO:0007669"/>
    <property type="project" value="TreeGrafter"/>
</dbReference>
<dbReference type="Gene3D" id="3.90.550.10">
    <property type="entry name" value="Spore Coat Polysaccharide Biosynthesis Protein SpsA, Chain A"/>
    <property type="match status" value="1"/>
</dbReference>
<dbReference type="InterPro" id="IPR001173">
    <property type="entry name" value="Glyco_trans_2-like"/>
</dbReference>
<keyword evidence="3 9" id="KW-0812">Transmembrane</keyword>
<dbReference type="CDD" id="cd02510">
    <property type="entry name" value="pp-GalNAc-T"/>
    <property type="match status" value="1"/>
</dbReference>
<evidence type="ECO:0000256" key="4">
    <source>
        <dbReference type="ARBA" id="ARBA00022968"/>
    </source>
</evidence>
<sequence length="485" mass="55503">MTPECTMFRRTKHKLCCVVIAVCSVIGALILLEHVSELNAGGYLLPGRDVNSTGRNGGIRTFATLNESEVDKRDTFNQIDFDDKRDNDDVVTVDKTKSHTGVQFPPFVEYGKPGDPGELGKELRVNSTDTARSEAWRLYGFDDLTSRRIALHRSLLDDRPSFCKETNYPVMPSVSVLIVFYNEAWTTLLRSIHSVIDRSPPHLLEEIILLDDFSDLDHLKEPLEAYVQPLQKVKLYRAKKRLGLIRARNAAFDLSQGKYVVFLDSHIECFPGWLEPLISPIVKDLGTVTFPMVDSIRTKTFQVDMRKDVLVGGLNFKFLTFDWLYGRNLTLSLTNREVVSPTMPGGLFAVSREFFTLLGKYDPGLVLWGGENVEISLKAWMCGGSIVLVACSHVGHVFRKDNPYISDYSEVINNHFRVAEVWLDEYKHYFYEQWAYNITDYGDVSDRVKLRTMLRCENFDWYLDNVYPELRQAWNETVVYLGQVG</sequence>
<accession>A0AAV2IV81</accession>
<evidence type="ECO:0000256" key="7">
    <source>
        <dbReference type="ARBA" id="ARBA00023157"/>
    </source>
</evidence>
<reference evidence="11 12" key="1">
    <citation type="submission" date="2024-04" db="EMBL/GenBank/DDBJ databases">
        <authorList>
            <consortium name="Genoscope - CEA"/>
            <person name="William W."/>
        </authorList>
    </citation>
    <scope>NUCLEOTIDE SEQUENCE [LARGE SCALE GENOMIC DNA]</scope>
</reference>
<dbReference type="GO" id="GO:0005794">
    <property type="term" value="C:Golgi apparatus"/>
    <property type="evidence" value="ECO:0007669"/>
    <property type="project" value="TreeGrafter"/>
</dbReference>
<evidence type="ECO:0000256" key="9">
    <source>
        <dbReference type="SAM" id="Phobius"/>
    </source>
</evidence>
<evidence type="ECO:0000313" key="12">
    <source>
        <dbReference type="Proteomes" id="UP001497497"/>
    </source>
</evidence>
<dbReference type="InterPro" id="IPR045885">
    <property type="entry name" value="GalNAc-T"/>
</dbReference>
<protein>
    <recommendedName>
        <fullName evidence="10">Glycosyltransferase 2-like domain-containing protein</fullName>
    </recommendedName>
</protein>
<gene>
    <name evidence="11" type="ORF">GSLYS_00022111001</name>
</gene>
<dbReference type="PANTHER" id="PTHR11675:SF43">
    <property type="entry name" value="POLYPEPTIDE N-ACETYLGALACTOSAMINYLTRANSFERASE 1"/>
    <property type="match status" value="1"/>
</dbReference>
<comment type="similarity">
    <text evidence="2">Belongs to the glycosyltransferase 2 family. GalNAc-T subfamily.</text>
</comment>
<evidence type="ECO:0000256" key="5">
    <source>
        <dbReference type="ARBA" id="ARBA00022989"/>
    </source>
</evidence>
<evidence type="ECO:0000256" key="6">
    <source>
        <dbReference type="ARBA" id="ARBA00023136"/>
    </source>
</evidence>
<comment type="caution">
    <text evidence="11">The sequence shown here is derived from an EMBL/GenBank/DDBJ whole genome shotgun (WGS) entry which is preliminary data.</text>
</comment>
<organism evidence="11 12">
    <name type="scientific">Lymnaea stagnalis</name>
    <name type="common">Great pond snail</name>
    <name type="synonym">Helix stagnalis</name>
    <dbReference type="NCBI Taxonomy" id="6523"/>
    <lineage>
        <taxon>Eukaryota</taxon>
        <taxon>Metazoa</taxon>
        <taxon>Spiralia</taxon>
        <taxon>Lophotrochozoa</taxon>
        <taxon>Mollusca</taxon>
        <taxon>Gastropoda</taxon>
        <taxon>Heterobranchia</taxon>
        <taxon>Euthyneura</taxon>
        <taxon>Panpulmonata</taxon>
        <taxon>Hygrophila</taxon>
        <taxon>Lymnaeoidea</taxon>
        <taxon>Lymnaeidae</taxon>
        <taxon>Lymnaea</taxon>
    </lineage>
</organism>
<comment type="subcellular location">
    <subcellularLocation>
        <location evidence="8">Endomembrane system</location>
        <topology evidence="8">Single-pass membrane protein</topology>
    </subcellularLocation>
    <subcellularLocation>
        <location evidence="1">Membrane</location>
        <topology evidence="1">Single-pass type II membrane protein</topology>
    </subcellularLocation>
</comment>
<dbReference type="InterPro" id="IPR029044">
    <property type="entry name" value="Nucleotide-diphossugar_trans"/>
</dbReference>
<keyword evidence="12" id="KW-1185">Reference proteome</keyword>
<dbReference type="GO" id="GO:0016020">
    <property type="term" value="C:membrane"/>
    <property type="evidence" value="ECO:0007669"/>
    <property type="project" value="UniProtKB-SubCell"/>
</dbReference>